<evidence type="ECO:0000313" key="1">
    <source>
        <dbReference type="EMBL" id="PSN61686.1"/>
    </source>
</evidence>
<organism evidence="1 2">
    <name type="scientific">Corynespora cassiicola Philippines</name>
    <dbReference type="NCBI Taxonomy" id="1448308"/>
    <lineage>
        <taxon>Eukaryota</taxon>
        <taxon>Fungi</taxon>
        <taxon>Dikarya</taxon>
        <taxon>Ascomycota</taxon>
        <taxon>Pezizomycotina</taxon>
        <taxon>Dothideomycetes</taxon>
        <taxon>Pleosporomycetidae</taxon>
        <taxon>Pleosporales</taxon>
        <taxon>Corynesporascaceae</taxon>
        <taxon>Corynespora</taxon>
    </lineage>
</organism>
<dbReference type="EMBL" id="KZ678143">
    <property type="protein sequence ID" value="PSN61686.1"/>
    <property type="molecule type" value="Genomic_DNA"/>
</dbReference>
<accession>A0A2T2N8X3</accession>
<keyword evidence="2" id="KW-1185">Reference proteome</keyword>
<sequence length="358" mass="39924">MINLLSPGAQELEKIISKLSELNKDTSKYAKALPPVEQIPVLPYKHTLGQFRTPPVPNRIQLSVPKKAGHSIIKLYAYLTPHASKTANIDIVEEEIIGEGEPMRKFLQKGKTVDYDLFFPFSVTSQGKEQSELMVALIRYYFVASGHLTAESIEEHGSTAFYKRLYSAVRKVHTASKNKSFKRLKATPDDLVAKEPAPLLAPEMQPEGNTTILNPIQLPPGRVDTQWLDSAGGRYWSSTPMSFQQPISPTPNINLAGGMVGTLPESPSAVSGFYLAFDMRGHDEAEYKTAYQVCKKAEELEDMKLALLAQQGLENELVQIEKEEEQAILFMENISGVVIYKAMKELKEQEKRGRLAQG</sequence>
<dbReference type="Proteomes" id="UP000240883">
    <property type="component" value="Unassembled WGS sequence"/>
</dbReference>
<proteinExistence type="predicted"/>
<dbReference type="AlphaFoldDB" id="A0A2T2N8X3"/>
<reference evidence="1 2" key="1">
    <citation type="journal article" date="2018" name="Front. Microbiol.">
        <title>Genome-Wide Analysis of Corynespora cassiicola Leaf Fall Disease Putative Effectors.</title>
        <authorList>
            <person name="Lopez D."/>
            <person name="Ribeiro S."/>
            <person name="Label P."/>
            <person name="Fumanal B."/>
            <person name="Venisse J.S."/>
            <person name="Kohler A."/>
            <person name="de Oliveira R.R."/>
            <person name="Labutti K."/>
            <person name="Lipzen A."/>
            <person name="Lail K."/>
            <person name="Bauer D."/>
            <person name="Ohm R.A."/>
            <person name="Barry K.W."/>
            <person name="Spatafora J."/>
            <person name="Grigoriev I.V."/>
            <person name="Martin F.M."/>
            <person name="Pujade-Renaud V."/>
        </authorList>
    </citation>
    <scope>NUCLEOTIDE SEQUENCE [LARGE SCALE GENOMIC DNA]</scope>
    <source>
        <strain evidence="1 2">Philippines</strain>
    </source>
</reference>
<evidence type="ECO:0000313" key="2">
    <source>
        <dbReference type="Proteomes" id="UP000240883"/>
    </source>
</evidence>
<name>A0A2T2N8X3_CORCC</name>
<gene>
    <name evidence="1" type="ORF">BS50DRAFT_651064</name>
</gene>
<protein>
    <submittedName>
        <fullName evidence="1">Uncharacterized protein</fullName>
    </submittedName>
</protein>